<organism evidence="2 3">
    <name type="scientific">Linum trigynum</name>
    <dbReference type="NCBI Taxonomy" id="586398"/>
    <lineage>
        <taxon>Eukaryota</taxon>
        <taxon>Viridiplantae</taxon>
        <taxon>Streptophyta</taxon>
        <taxon>Embryophyta</taxon>
        <taxon>Tracheophyta</taxon>
        <taxon>Spermatophyta</taxon>
        <taxon>Magnoliopsida</taxon>
        <taxon>eudicotyledons</taxon>
        <taxon>Gunneridae</taxon>
        <taxon>Pentapetalae</taxon>
        <taxon>rosids</taxon>
        <taxon>fabids</taxon>
        <taxon>Malpighiales</taxon>
        <taxon>Linaceae</taxon>
        <taxon>Linum</taxon>
    </lineage>
</organism>
<dbReference type="AlphaFoldDB" id="A0AAV2G930"/>
<evidence type="ECO:0000313" key="3">
    <source>
        <dbReference type="Proteomes" id="UP001497516"/>
    </source>
</evidence>
<protein>
    <submittedName>
        <fullName evidence="2">Uncharacterized protein</fullName>
    </submittedName>
</protein>
<evidence type="ECO:0000313" key="2">
    <source>
        <dbReference type="EMBL" id="CAL1406981.1"/>
    </source>
</evidence>
<dbReference type="EMBL" id="OZ034821">
    <property type="protein sequence ID" value="CAL1406981.1"/>
    <property type="molecule type" value="Genomic_DNA"/>
</dbReference>
<feature type="compositionally biased region" description="Low complexity" evidence="1">
    <location>
        <begin position="322"/>
        <end position="333"/>
    </location>
</feature>
<name>A0AAV2G930_9ROSI</name>
<proteinExistence type="predicted"/>
<gene>
    <name evidence="2" type="ORF">LTRI10_LOCUS46673</name>
</gene>
<reference evidence="2 3" key="1">
    <citation type="submission" date="2024-04" db="EMBL/GenBank/DDBJ databases">
        <authorList>
            <person name="Fracassetti M."/>
        </authorList>
    </citation>
    <scope>NUCLEOTIDE SEQUENCE [LARGE SCALE GENOMIC DNA]</scope>
</reference>
<dbReference type="Proteomes" id="UP001497516">
    <property type="component" value="Chromosome 8"/>
</dbReference>
<evidence type="ECO:0000256" key="1">
    <source>
        <dbReference type="SAM" id="MobiDB-lite"/>
    </source>
</evidence>
<feature type="region of interest" description="Disordered" evidence="1">
    <location>
        <begin position="301"/>
        <end position="333"/>
    </location>
</feature>
<sequence length="333" mass="37594">MAPINPQLHLAAVFNNKGFRNPAAYERNLGWESLLESQRFSKCLEAVRLFYVNIKRERGAEPALFSTQVYDHEITVTPTLLASLLGLPHSGHQAGFDGEFDDLGFDYDMALNVFTRDTGRHYPNQLFTGRLPDELKVFQFFITRCFLPRDLTSAELMHPSDLWIISNAKEGHRISYAHMLRFGDGNYSGPFPFGPYITRLLSRLGIDLRNKIIVCDVREALRPNHVLNRVDADVGRRKPVYGSGGVLLHSHLITALIDAAAAAVSNEIKRHHENLSSSSVKRMVPTNLLIFQDRLKMLQANQDDQPVLEPSSDSDTERGDPISDYDSPPDYPF</sequence>
<keyword evidence="3" id="KW-1185">Reference proteome</keyword>
<accession>A0AAV2G930</accession>